<gene>
    <name evidence="4" type="ORF">H0486_03295</name>
</gene>
<sequence>MSKKEEQYEKRKWQILDIALNHFIQYGYHGTSTRKIAEDAGISSGLMFHYFPNKLALYEALVEIGCEKLKMDAGEDESPLVFFEKQVEWFLSVATRNNFASRMFVFMGLVAINAKTVSERAAQMIKENDIEIKSIPYIEKGQELGIIRQGDPLTLSALFYSSIQGFAETLVARDNLILPEKEWFLAILKNDENDRIG</sequence>
<dbReference type="InterPro" id="IPR023772">
    <property type="entry name" value="DNA-bd_HTH_TetR-type_CS"/>
</dbReference>
<evidence type="ECO:0000313" key="4">
    <source>
        <dbReference type="EMBL" id="MBB2181898.1"/>
    </source>
</evidence>
<reference evidence="4 5" key="1">
    <citation type="submission" date="2020-07" db="EMBL/GenBank/DDBJ databases">
        <title>Characterization and genome sequencing of isolate MD1, a novel member within the family Lachnospiraceae.</title>
        <authorList>
            <person name="Rettenmaier R."/>
            <person name="Di Bello L."/>
            <person name="Zinser C."/>
            <person name="Scheitz K."/>
            <person name="Liebl W."/>
            <person name="Zverlov V."/>
        </authorList>
    </citation>
    <scope>NUCLEOTIDE SEQUENCE [LARGE SCALE GENOMIC DNA]</scope>
    <source>
        <strain evidence="4 5">MD1</strain>
    </source>
</reference>
<evidence type="ECO:0000256" key="2">
    <source>
        <dbReference type="PROSITE-ProRule" id="PRU00335"/>
    </source>
</evidence>
<name>A0A839JXE2_9FIRM</name>
<evidence type="ECO:0000256" key="1">
    <source>
        <dbReference type="ARBA" id="ARBA00023125"/>
    </source>
</evidence>
<proteinExistence type="predicted"/>
<evidence type="ECO:0000259" key="3">
    <source>
        <dbReference type="PROSITE" id="PS50977"/>
    </source>
</evidence>
<feature type="DNA-binding region" description="H-T-H motif" evidence="2">
    <location>
        <begin position="32"/>
        <end position="51"/>
    </location>
</feature>
<dbReference type="Pfam" id="PF00440">
    <property type="entry name" value="TetR_N"/>
    <property type="match status" value="1"/>
</dbReference>
<dbReference type="RefSeq" id="WP_228351637.1">
    <property type="nucleotide sequence ID" value="NZ_JACEGA010000001.1"/>
</dbReference>
<comment type="caution">
    <text evidence="4">The sequence shown here is derived from an EMBL/GenBank/DDBJ whole genome shotgun (WGS) entry which is preliminary data.</text>
</comment>
<dbReference type="PROSITE" id="PS01081">
    <property type="entry name" value="HTH_TETR_1"/>
    <property type="match status" value="1"/>
</dbReference>
<dbReference type="AlphaFoldDB" id="A0A839JXE2"/>
<evidence type="ECO:0000313" key="5">
    <source>
        <dbReference type="Proteomes" id="UP000574276"/>
    </source>
</evidence>
<dbReference type="InterPro" id="IPR009057">
    <property type="entry name" value="Homeodomain-like_sf"/>
</dbReference>
<dbReference type="PANTHER" id="PTHR30055">
    <property type="entry name" value="HTH-TYPE TRANSCRIPTIONAL REGULATOR RUTR"/>
    <property type="match status" value="1"/>
</dbReference>
<dbReference type="InterPro" id="IPR050109">
    <property type="entry name" value="HTH-type_TetR-like_transc_reg"/>
</dbReference>
<dbReference type="Gene3D" id="1.10.357.10">
    <property type="entry name" value="Tetracycline Repressor, domain 2"/>
    <property type="match status" value="1"/>
</dbReference>
<protein>
    <submittedName>
        <fullName evidence="4">TetR/AcrR family transcriptional regulator</fullName>
    </submittedName>
</protein>
<dbReference type="SUPFAM" id="SSF46689">
    <property type="entry name" value="Homeodomain-like"/>
    <property type="match status" value="1"/>
</dbReference>
<keyword evidence="1 2" id="KW-0238">DNA-binding</keyword>
<dbReference type="PRINTS" id="PR00455">
    <property type="entry name" value="HTHTETR"/>
</dbReference>
<dbReference type="GO" id="GO:0000976">
    <property type="term" value="F:transcription cis-regulatory region binding"/>
    <property type="evidence" value="ECO:0007669"/>
    <property type="project" value="TreeGrafter"/>
</dbReference>
<organism evidence="4 5">
    <name type="scientific">Variimorphobacter saccharofermentans</name>
    <dbReference type="NCBI Taxonomy" id="2755051"/>
    <lineage>
        <taxon>Bacteria</taxon>
        <taxon>Bacillati</taxon>
        <taxon>Bacillota</taxon>
        <taxon>Clostridia</taxon>
        <taxon>Lachnospirales</taxon>
        <taxon>Lachnospiraceae</taxon>
        <taxon>Variimorphobacter</taxon>
    </lineage>
</organism>
<dbReference type="InterPro" id="IPR001647">
    <property type="entry name" value="HTH_TetR"/>
</dbReference>
<dbReference type="EMBL" id="JACEGA010000001">
    <property type="protein sequence ID" value="MBB2181898.1"/>
    <property type="molecule type" value="Genomic_DNA"/>
</dbReference>
<dbReference type="Proteomes" id="UP000574276">
    <property type="component" value="Unassembled WGS sequence"/>
</dbReference>
<keyword evidence="5" id="KW-1185">Reference proteome</keyword>
<accession>A0A839JXE2</accession>
<feature type="domain" description="HTH tetR-type" evidence="3">
    <location>
        <begin position="9"/>
        <end position="69"/>
    </location>
</feature>
<dbReference type="PROSITE" id="PS50977">
    <property type="entry name" value="HTH_TETR_2"/>
    <property type="match status" value="1"/>
</dbReference>
<dbReference type="GO" id="GO:0003700">
    <property type="term" value="F:DNA-binding transcription factor activity"/>
    <property type="evidence" value="ECO:0007669"/>
    <property type="project" value="TreeGrafter"/>
</dbReference>
<dbReference type="PANTHER" id="PTHR30055:SF146">
    <property type="entry name" value="HTH-TYPE TRANSCRIPTIONAL DUAL REGULATOR CECR"/>
    <property type="match status" value="1"/>
</dbReference>